<dbReference type="GO" id="GO:0005634">
    <property type="term" value="C:nucleus"/>
    <property type="evidence" value="ECO:0007669"/>
    <property type="project" value="TreeGrafter"/>
</dbReference>
<gene>
    <name evidence="7" type="ORF">LOD99_16096</name>
</gene>
<dbReference type="InterPro" id="IPR004574">
    <property type="entry name" value="Alkb"/>
</dbReference>
<evidence type="ECO:0000256" key="1">
    <source>
        <dbReference type="ARBA" id="ARBA00022723"/>
    </source>
</evidence>
<organism evidence="7 8">
    <name type="scientific">Oopsacas minuta</name>
    <dbReference type="NCBI Taxonomy" id="111878"/>
    <lineage>
        <taxon>Eukaryota</taxon>
        <taxon>Metazoa</taxon>
        <taxon>Porifera</taxon>
        <taxon>Hexactinellida</taxon>
        <taxon>Hexasterophora</taxon>
        <taxon>Lyssacinosida</taxon>
        <taxon>Leucopsacidae</taxon>
        <taxon>Oopsacas</taxon>
    </lineage>
</organism>
<comment type="cofactor">
    <cofactor evidence="5">
        <name>Fe(2+)</name>
        <dbReference type="ChEBI" id="CHEBI:29033"/>
    </cofactor>
    <text evidence="5">Binds 1 Fe(2+) ion per subunit.</text>
</comment>
<feature type="domain" description="Alpha-ketoglutarate-dependent dioxygenase AlkB-like" evidence="6">
    <location>
        <begin position="134"/>
        <end position="337"/>
    </location>
</feature>
<evidence type="ECO:0000256" key="2">
    <source>
        <dbReference type="ARBA" id="ARBA00022964"/>
    </source>
</evidence>
<keyword evidence="3" id="KW-0560">Oxidoreductase</keyword>
<evidence type="ECO:0000256" key="3">
    <source>
        <dbReference type="ARBA" id="ARBA00023002"/>
    </source>
</evidence>
<feature type="binding site" evidence="5">
    <location>
        <position position="227"/>
    </location>
    <ligand>
        <name>Fe cation</name>
        <dbReference type="ChEBI" id="CHEBI:24875"/>
        <note>catalytic</note>
    </ligand>
</feature>
<name>A0AAV7K6R9_9METZ</name>
<evidence type="ECO:0000313" key="8">
    <source>
        <dbReference type="Proteomes" id="UP001165289"/>
    </source>
</evidence>
<dbReference type="AlphaFoldDB" id="A0AAV7K6R9"/>
<dbReference type="Proteomes" id="UP001165289">
    <property type="component" value="Unassembled WGS sequence"/>
</dbReference>
<dbReference type="SUPFAM" id="SSF51197">
    <property type="entry name" value="Clavaminate synthase-like"/>
    <property type="match status" value="1"/>
</dbReference>
<evidence type="ECO:0000256" key="5">
    <source>
        <dbReference type="PIRSR" id="PIRSR604574-2"/>
    </source>
</evidence>
<dbReference type="PANTHER" id="PTHR16557">
    <property type="entry name" value="ALKYLATED DNA REPAIR PROTEIN ALKB-RELATED"/>
    <property type="match status" value="1"/>
</dbReference>
<keyword evidence="8" id="KW-1185">Reference proteome</keyword>
<keyword evidence="1 5" id="KW-0479">Metal-binding</keyword>
<dbReference type="InterPro" id="IPR037151">
    <property type="entry name" value="AlkB-like_sf"/>
</dbReference>
<dbReference type="Gene3D" id="2.60.120.590">
    <property type="entry name" value="Alpha-ketoglutarate-dependent dioxygenase AlkB-like"/>
    <property type="match status" value="1"/>
</dbReference>
<reference evidence="7 8" key="1">
    <citation type="journal article" date="2023" name="BMC Biol.">
        <title>The compact genome of the sponge Oopsacas minuta (Hexactinellida) is lacking key metazoan core genes.</title>
        <authorList>
            <person name="Santini S."/>
            <person name="Schenkelaars Q."/>
            <person name="Jourda C."/>
            <person name="Duchesne M."/>
            <person name="Belahbib H."/>
            <person name="Rocher C."/>
            <person name="Selva M."/>
            <person name="Riesgo A."/>
            <person name="Vervoort M."/>
            <person name="Leys S.P."/>
            <person name="Kodjabachian L."/>
            <person name="Le Bivic A."/>
            <person name="Borchiellini C."/>
            <person name="Claverie J.M."/>
            <person name="Renard E."/>
        </authorList>
    </citation>
    <scope>NUCLEOTIDE SEQUENCE [LARGE SCALE GENOMIC DNA]</scope>
    <source>
        <strain evidence="7">SPO-2</strain>
    </source>
</reference>
<protein>
    <submittedName>
        <fullName evidence="7">Histone H2A dioxygenase-like protein</fullName>
    </submittedName>
</protein>
<sequence>MCAAKYPNNEIDTTDNRDNTTPFDTLFKLYKKKVLLSTLPAPIDLPSVTADSEWSKHLKLLKLDYRDDFHHNLGLNSPLDWDCYTLPELYPGLMYIPNIFKEGCQYPWVWRAISAYNCLPNKCNIDAHIHRSDRKRLWNAVEWTDINLKEGIRHKMRDNLMYQLRWTTLGYQYDWTSKVYREKDYSPIPEELIQLFQYIANVFGYKAFKLEAGIINYYHIDSTLSGHIDQSEFNLDAPLFSLSFGQPAVFLVGGATKMTKPVPLLLHSGDLVAMTGPTRLAYHAIPRIIKQESDTKAVTVIDDTSNLIEELRSKEMYGEVEAVKNYMEYSRINMNIREVGVFPKT</sequence>
<dbReference type="Pfam" id="PF13532">
    <property type="entry name" value="2OG-FeII_Oxy_2"/>
    <property type="match status" value="1"/>
</dbReference>
<dbReference type="InterPro" id="IPR027450">
    <property type="entry name" value="AlkB-like"/>
</dbReference>
<dbReference type="PANTHER" id="PTHR16557:SF2">
    <property type="entry name" value="NUCLEIC ACID DIOXYGENASE ALKBH1"/>
    <property type="match status" value="1"/>
</dbReference>
<dbReference type="GO" id="GO:0035515">
    <property type="term" value="F:oxidative RNA demethylase activity"/>
    <property type="evidence" value="ECO:0007669"/>
    <property type="project" value="TreeGrafter"/>
</dbReference>
<accession>A0AAV7K6R9</accession>
<evidence type="ECO:0000259" key="6">
    <source>
        <dbReference type="Pfam" id="PF13532"/>
    </source>
</evidence>
<dbReference type="GO" id="GO:0005737">
    <property type="term" value="C:cytoplasm"/>
    <property type="evidence" value="ECO:0007669"/>
    <property type="project" value="TreeGrafter"/>
</dbReference>
<keyword evidence="4 5" id="KW-0408">Iron</keyword>
<dbReference type="GO" id="GO:0008198">
    <property type="term" value="F:ferrous iron binding"/>
    <property type="evidence" value="ECO:0007669"/>
    <property type="project" value="TreeGrafter"/>
</dbReference>
<proteinExistence type="predicted"/>
<dbReference type="GO" id="GO:0035513">
    <property type="term" value="P:oxidative RNA demethylation"/>
    <property type="evidence" value="ECO:0007669"/>
    <property type="project" value="TreeGrafter"/>
</dbReference>
<evidence type="ECO:0000313" key="7">
    <source>
        <dbReference type="EMBL" id="KAI6656793.1"/>
    </source>
</evidence>
<feature type="binding site" evidence="5">
    <location>
        <position position="283"/>
    </location>
    <ligand>
        <name>Fe cation</name>
        <dbReference type="ChEBI" id="CHEBI:24875"/>
        <note>catalytic</note>
    </ligand>
</feature>
<keyword evidence="2 7" id="KW-0223">Dioxygenase</keyword>
<dbReference type="GO" id="GO:0035516">
    <property type="term" value="F:broad specificity oxidative DNA demethylase activity"/>
    <property type="evidence" value="ECO:0007669"/>
    <property type="project" value="TreeGrafter"/>
</dbReference>
<dbReference type="EMBL" id="JAKMXF010000133">
    <property type="protein sequence ID" value="KAI6656793.1"/>
    <property type="molecule type" value="Genomic_DNA"/>
</dbReference>
<feature type="binding site" evidence="5">
    <location>
        <position position="229"/>
    </location>
    <ligand>
        <name>Fe cation</name>
        <dbReference type="ChEBI" id="CHEBI:24875"/>
        <note>catalytic</note>
    </ligand>
</feature>
<comment type="caution">
    <text evidence="7">The sequence shown here is derived from an EMBL/GenBank/DDBJ whole genome shotgun (WGS) entry which is preliminary data.</text>
</comment>
<evidence type="ECO:0000256" key="4">
    <source>
        <dbReference type="ARBA" id="ARBA00023004"/>
    </source>
</evidence>